<feature type="domain" description="Methyl-accepting transducer" evidence="13">
    <location>
        <begin position="408"/>
        <end position="637"/>
    </location>
</feature>
<dbReference type="InterPro" id="IPR003660">
    <property type="entry name" value="HAMP_dom"/>
</dbReference>
<keyword evidence="4" id="KW-0145">Chemotaxis</keyword>
<dbReference type="PROSITE" id="PS50111">
    <property type="entry name" value="CHEMOTAXIS_TRANSDUC_2"/>
    <property type="match status" value="1"/>
</dbReference>
<feature type="coiled-coil region" evidence="11">
    <location>
        <begin position="608"/>
        <end position="635"/>
    </location>
</feature>
<keyword evidence="5 12" id="KW-0812">Transmembrane</keyword>
<name>A0A2G4U381_YERBE</name>
<evidence type="ECO:0000256" key="1">
    <source>
        <dbReference type="ARBA" id="ARBA00004651"/>
    </source>
</evidence>
<evidence type="ECO:0000256" key="10">
    <source>
        <dbReference type="PROSITE-ProRule" id="PRU00284"/>
    </source>
</evidence>
<dbReference type="EMBL" id="PEHN01000007">
    <property type="protein sequence ID" value="PHZ27775.1"/>
    <property type="molecule type" value="Genomic_DNA"/>
</dbReference>
<dbReference type="FunFam" id="1.10.287.950:FF:000001">
    <property type="entry name" value="Methyl-accepting chemotaxis sensory transducer"/>
    <property type="match status" value="1"/>
</dbReference>
<keyword evidence="11" id="KW-0175">Coiled coil</keyword>
<evidence type="ECO:0000256" key="4">
    <source>
        <dbReference type="ARBA" id="ARBA00022500"/>
    </source>
</evidence>
<dbReference type="GO" id="GO:0007165">
    <property type="term" value="P:signal transduction"/>
    <property type="evidence" value="ECO:0007669"/>
    <property type="project" value="UniProtKB-KW"/>
</dbReference>
<protein>
    <submittedName>
        <fullName evidence="15">Methyl-accepting chemotaxis protein</fullName>
    </submittedName>
</protein>
<sequence>MPLIDLELSSSLTLSDTIMLKTTQARFTLLVSVFFILLLIITLVVIQLFITPQLKQSESTIVGNSVDQIATAITAQMNKVEAQARSITQAVAIMDSSTIDSLLPGLVDQYGDSNVFGGGIWPLPNKREQGVAKFSTFFARNGENKLTVNTHWNSPESQNYFEQSWYKDGLNAPKGFCAWAKAYQDDASPQPRTNCAMAIYKGNEAYGVSTIDVTLGFFNRLVKEMEQKVNGTILIVEADGKIVGSSALADGKAELKNLSDFAASLPMAAETQRLLPQMREQKSLESEFDVDGTSHTLFIRPIANSPWYLVTDLPTSLLVKQSHSILMHLGLVQIPIMLLLLIFLVFSIRVFMKRLANLKENITALSAGGADLTQRLPESSSPEFNAINQSFNAFIDYLQQMMRQVGESSLAIASASREIASGNLDLSARTEDQASSIEETAASMDELTSTVKQNADNASHANQLAMDASAVAVKGSTVVKKVVDTMGSINHSSKKIVDIISVIDSIAFQTNILALNAAVEAARAGEQGRGFAVVASEVRNLAQRSATSAREIKKLIEDSVSDIAIGTGLVADAGTTMDDLMSGVSNVAALMNEIMSSSQEQSLGIEQVNLAINQLDNATQQNAALVEQVAAAAQAMQDQTLQLESVISGFKV</sequence>
<evidence type="ECO:0000256" key="6">
    <source>
        <dbReference type="ARBA" id="ARBA00022989"/>
    </source>
</evidence>
<comment type="caution">
    <text evidence="15">The sequence shown here is derived from an EMBL/GenBank/DDBJ whole genome shotgun (WGS) entry which is preliminary data.</text>
</comment>
<evidence type="ECO:0000256" key="3">
    <source>
        <dbReference type="ARBA" id="ARBA00022481"/>
    </source>
</evidence>
<dbReference type="SMART" id="SM00283">
    <property type="entry name" value="MA"/>
    <property type="match status" value="1"/>
</dbReference>
<dbReference type="PANTHER" id="PTHR43531">
    <property type="entry name" value="PROTEIN ICFG"/>
    <property type="match status" value="1"/>
</dbReference>
<reference evidence="15 16" key="1">
    <citation type="submission" date="2017-10" db="EMBL/GenBank/DDBJ databases">
        <authorList>
            <person name="Banno H."/>
            <person name="Chua N.-H."/>
        </authorList>
    </citation>
    <scope>NUCLEOTIDE SEQUENCE [LARGE SCALE GENOMIC DNA]</scope>
    <source>
        <strain evidence="15 16">SCPM-O-B-7607</strain>
    </source>
</reference>
<accession>A0A2G4U381</accession>
<dbReference type="AlphaFoldDB" id="A0A2G4U381"/>
<evidence type="ECO:0000313" key="16">
    <source>
        <dbReference type="Proteomes" id="UP000229378"/>
    </source>
</evidence>
<comment type="similarity">
    <text evidence="9">Belongs to the methyl-accepting chemotaxis (MCP) protein family.</text>
</comment>
<dbReference type="PANTHER" id="PTHR43531:SF14">
    <property type="entry name" value="METHYL-ACCEPTING CHEMOTAXIS PROTEIN I-RELATED"/>
    <property type="match status" value="1"/>
</dbReference>
<feature type="transmembrane region" description="Helical" evidence="12">
    <location>
        <begin position="325"/>
        <end position="351"/>
    </location>
</feature>
<keyword evidence="3" id="KW-0488">Methylation</keyword>
<dbReference type="InterPro" id="IPR004090">
    <property type="entry name" value="Chemotax_Me-accpt_rcpt"/>
</dbReference>
<proteinExistence type="inferred from homology"/>
<evidence type="ECO:0000256" key="5">
    <source>
        <dbReference type="ARBA" id="ARBA00022692"/>
    </source>
</evidence>
<evidence type="ECO:0000256" key="7">
    <source>
        <dbReference type="ARBA" id="ARBA00023136"/>
    </source>
</evidence>
<keyword evidence="2" id="KW-1003">Cell membrane</keyword>
<organism evidence="15 16">
    <name type="scientific">Yersinia bercovieri</name>
    <dbReference type="NCBI Taxonomy" id="634"/>
    <lineage>
        <taxon>Bacteria</taxon>
        <taxon>Pseudomonadati</taxon>
        <taxon>Pseudomonadota</taxon>
        <taxon>Gammaproteobacteria</taxon>
        <taxon>Enterobacterales</taxon>
        <taxon>Yersiniaceae</taxon>
        <taxon>Yersinia</taxon>
    </lineage>
</organism>
<dbReference type="Proteomes" id="UP000229378">
    <property type="component" value="Unassembled WGS sequence"/>
</dbReference>
<dbReference type="InterPro" id="IPR033479">
    <property type="entry name" value="dCache_1"/>
</dbReference>
<evidence type="ECO:0000259" key="14">
    <source>
        <dbReference type="PROSITE" id="PS50885"/>
    </source>
</evidence>
<keyword evidence="8 10" id="KW-0807">Transducer</keyword>
<evidence type="ECO:0000259" key="13">
    <source>
        <dbReference type="PROSITE" id="PS50111"/>
    </source>
</evidence>
<evidence type="ECO:0000256" key="2">
    <source>
        <dbReference type="ARBA" id="ARBA00022475"/>
    </source>
</evidence>
<dbReference type="GO" id="GO:0005886">
    <property type="term" value="C:plasma membrane"/>
    <property type="evidence" value="ECO:0007669"/>
    <property type="project" value="UniProtKB-SubCell"/>
</dbReference>
<keyword evidence="7 12" id="KW-0472">Membrane</keyword>
<feature type="transmembrane region" description="Helical" evidence="12">
    <location>
        <begin position="27"/>
        <end position="50"/>
    </location>
</feature>
<dbReference type="CDD" id="cd06225">
    <property type="entry name" value="HAMP"/>
    <property type="match status" value="1"/>
</dbReference>
<gene>
    <name evidence="15" type="ORF">CS533_09615</name>
</gene>
<feature type="domain" description="HAMP" evidence="14">
    <location>
        <begin position="349"/>
        <end position="403"/>
    </location>
</feature>
<dbReference type="PROSITE" id="PS50885">
    <property type="entry name" value="HAMP"/>
    <property type="match status" value="1"/>
</dbReference>
<dbReference type="CDD" id="cd11386">
    <property type="entry name" value="MCP_signal"/>
    <property type="match status" value="1"/>
</dbReference>
<dbReference type="PRINTS" id="PR00260">
    <property type="entry name" value="CHEMTRNSDUCR"/>
</dbReference>
<dbReference type="InterPro" id="IPR004089">
    <property type="entry name" value="MCPsignal_dom"/>
</dbReference>
<keyword evidence="6 12" id="KW-1133">Transmembrane helix</keyword>
<comment type="subcellular location">
    <subcellularLocation>
        <location evidence="1">Cell membrane</location>
        <topology evidence="1">Multi-pass membrane protein</topology>
    </subcellularLocation>
</comment>
<dbReference type="SUPFAM" id="SSF58104">
    <property type="entry name" value="Methyl-accepting chemotaxis protein (MCP) signaling domain"/>
    <property type="match status" value="1"/>
</dbReference>
<dbReference type="GO" id="GO:0004888">
    <property type="term" value="F:transmembrane signaling receptor activity"/>
    <property type="evidence" value="ECO:0007669"/>
    <property type="project" value="InterPro"/>
</dbReference>
<dbReference type="GO" id="GO:0006935">
    <property type="term" value="P:chemotaxis"/>
    <property type="evidence" value="ECO:0007669"/>
    <property type="project" value="UniProtKB-KW"/>
</dbReference>
<dbReference type="Pfam" id="PF02743">
    <property type="entry name" value="dCache_1"/>
    <property type="match status" value="1"/>
</dbReference>
<dbReference type="SMART" id="SM00304">
    <property type="entry name" value="HAMP"/>
    <property type="match status" value="1"/>
</dbReference>
<dbReference type="Pfam" id="PF00015">
    <property type="entry name" value="MCPsignal"/>
    <property type="match status" value="1"/>
</dbReference>
<evidence type="ECO:0000313" key="15">
    <source>
        <dbReference type="EMBL" id="PHZ27775.1"/>
    </source>
</evidence>
<dbReference type="Gene3D" id="1.10.287.950">
    <property type="entry name" value="Methyl-accepting chemotaxis protein"/>
    <property type="match status" value="1"/>
</dbReference>
<evidence type="ECO:0000256" key="12">
    <source>
        <dbReference type="SAM" id="Phobius"/>
    </source>
</evidence>
<evidence type="ECO:0000256" key="9">
    <source>
        <dbReference type="ARBA" id="ARBA00029447"/>
    </source>
</evidence>
<evidence type="ECO:0000256" key="8">
    <source>
        <dbReference type="ARBA" id="ARBA00023224"/>
    </source>
</evidence>
<dbReference type="InterPro" id="IPR051310">
    <property type="entry name" value="MCP_chemotaxis"/>
</dbReference>
<dbReference type="Pfam" id="PF00672">
    <property type="entry name" value="HAMP"/>
    <property type="match status" value="1"/>
</dbReference>
<evidence type="ECO:0000256" key="11">
    <source>
        <dbReference type="SAM" id="Coils"/>
    </source>
</evidence>
<dbReference type="Gene3D" id="3.30.450.20">
    <property type="entry name" value="PAS domain"/>
    <property type="match status" value="1"/>
</dbReference>